<keyword evidence="1" id="KW-0472">Membrane</keyword>
<evidence type="ECO:0000313" key="3">
    <source>
        <dbReference type="Proteomes" id="UP001600888"/>
    </source>
</evidence>
<comment type="caution">
    <text evidence="2">The sequence shown here is derived from an EMBL/GenBank/DDBJ whole genome shotgun (WGS) entry which is preliminary data.</text>
</comment>
<sequence>MAFKRRIYLNSLGVFLSKFPMTIIAFCFSDSEPQSISEAVPTPPTSFSIYLLTSLPPSSSASDQTYPNGSRQAFNLHNHACGSSSPARRGCLLRHYL</sequence>
<accession>A0ABR4EFK8</accession>
<keyword evidence="3" id="KW-1185">Reference proteome</keyword>
<dbReference type="Proteomes" id="UP001600888">
    <property type="component" value="Unassembled WGS sequence"/>
</dbReference>
<reference evidence="2 3" key="1">
    <citation type="submission" date="2024-03" db="EMBL/GenBank/DDBJ databases">
        <title>A high-quality draft genome sequence of Diaporthe vaccinii, a causative agent of upright dieback and viscid rot disease in cranberry plants.</title>
        <authorList>
            <person name="Sarrasin M."/>
            <person name="Lang B.F."/>
            <person name="Burger G."/>
        </authorList>
    </citation>
    <scope>NUCLEOTIDE SEQUENCE [LARGE SCALE GENOMIC DNA]</scope>
    <source>
        <strain evidence="2 3">IS7</strain>
    </source>
</reference>
<gene>
    <name evidence="2" type="ORF">FJTKL_11679</name>
</gene>
<protein>
    <submittedName>
        <fullName evidence="2">Uncharacterized protein</fullName>
    </submittedName>
</protein>
<evidence type="ECO:0000256" key="1">
    <source>
        <dbReference type="SAM" id="Phobius"/>
    </source>
</evidence>
<dbReference type="EMBL" id="JBAWTH010000058">
    <property type="protein sequence ID" value="KAL2281234.1"/>
    <property type="molecule type" value="Genomic_DNA"/>
</dbReference>
<feature type="transmembrane region" description="Helical" evidence="1">
    <location>
        <begin position="7"/>
        <end position="26"/>
    </location>
</feature>
<evidence type="ECO:0000313" key="2">
    <source>
        <dbReference type="EMBL" id="KAL2281234.1"/>
    </source>
</evidence>
<keyword evidence="1" id="KW-0812">Transmembrane</keyword>
<name>A0ABR4EFK8_9PEZI</name>
<keyword evidence="1" id="KW-1133">Transmembrane helix</keyword>
<organism evidence="2 3">
    <name type="scientific">Diaporthe vaccinii</name>
    <dbReference type="NCBI Taxonomy" id="105482"/>
    <lineage>
        <taxon>Eukaryota</taxon>
        <taxon>Fungi</taxon>
        <taxon>Dikarya</taxon>
        <taxon>Ascomycota</taxon>
        <taxon>Pezizomycotina</taxon>
        <taxon>Sordariomycetes</taxon>
        <taxon>Sordariomycetidae</taxon>
        <taxon>Diaporthales</taxon>
        <taxon>Diaporthaceae</taxon>
        <taxon>Diaporthe</taxon>
        <taxon>Diaporthe eres species complex</taxon>
    </lineage>
</organism>
<proteinExistence type="predicted"/>